<keyword evidence="3" id="KW-1185">Reference proteome</keyword>
<feature type="compositionally biased region" description="Pro residues" evidence="1">
    <location>
        <begin position="235"/>
        <end position="267"/>
    </location>
</feature>
<evidence type="ECO:0000256" key="1">
    <source>
        <dbReference type="SAM" id="MobiDB-lite"/>
    </source>
</evidence>
<dbReference type="OrthoDB" id="514238at2759"/>
<name>A0A2P6VGV7_9CHLO</name>
<feature type="region of interest" description="Disordered" evidence="1">
    <location>
        <begin position="235"/>
        <end position="268"/>
    </location>
</feature>
<dbReference type="InterPro" id="IPR016024">
    <property type="entry name" value="ARM-type_fold"/>
</dbReference>
<reference evidence="2 3" key="1">
    <citation type="journal article" date="2018" name="Plant J.">
        <title>Genome sequences of Chlorella sorokiniana UTEX 1602 and Micractinium conductrix SAG 241.80: implications to maltose excretion by a green alga.</title>
        <authorList>
            <person name="Arriola M.B."/>
            <person name="Velmurugan N."/>
            <person name="Zhang Y."/>
            <person name="Plunkett M.H."/>
            <person name="Hondzo H."/>
            <person name="Barney B.M."/>
        </authorList>
    </citation>
    <scope>NUCLEOTIDE SEQUENCE [LARGE SCALE GENOMIC DNA]</scope>
    <source>
        <strain evidence="2 3">SAG 241.80</strain>
    </source>
</reference>
<evidence type="ECO:0000313" key="3">
    <source>
        <dbReference type="Proteomes" id="UP000239649"/>
    </source>
</evidence>
<dbReference type="EMBL" id="LHPF02000007">
    <property type="protein sequence ID" value="PSC73321.1"/>
    <property type="molecule type" value="Genomic_DNA"/>
</dbReference>
<dbReference type="InterPro" id="IPR011989">
    <property type="entry name" value="ARM-like"/>
</dbReference>
<proteinExistence type="predicted"/>
<comment type="caution">
    <text evidence="2">The sequence shown here is derived from an EMBL/GenBank/DDBJ whole genome shotgun (WGS) entry which is preliminary data.</text>
</comment>
<gene>
    <name evidence="2" type="ORF">C2E20_3543</name>
</gene>
<dbReference type="SUPFAM" id="SSF48371">
    <property type="entry name" value="ARM repeat"/>
    <property type="match status" value="1"/>
</dbReference>
<protein>
    <submittedName>
        <fullName evidence="2">Impaired sucrose induction 1</fullName>
    </submittedName>
</protein>
<evidence type="ECO:0000313" key="2">
    <source>
        <dbReference type="EMBL" id="PSC73321.1"/>
    </source>
</evidence>
<dbReference type="Gene3D" id="1.25.10.10">
    <property type="entry name" value="Leucine-rich Repeat Variant"/>
    <property type="match status" value="1"/>
</dbReference>
<dbReference type="AlphaFoldDB" id="A0A2P6VGV7"/>
<organism evidence="2 3">
    <name type="scientific">Micractinium conductrix</name>
    <dbReference type="NCBI Taxonomy" id="554055"/>
    <lineage>
        <taxon>Eukaryota</taxon>
        <taxon>Viridiplantae</taxon>
        <taxon>Chlorophyta</taxon>
        <taxon>core chlorophytes</taxon>
        <taxon>Trebouxiophyceae</taxon>
        <taxon>Chlorellales</taxon>
        <taxon>Chlorellaceae</taxon>
        <taxon>Chlorella clade</taxon>
        <taxon>Micractinium</taxon>
    </lineage>
</organism>
<sequence>MELLGLPPPLQDVLDGLQRDVVGVEIASRIKSQLQQAQSPLSLVRQDAYASLAAALDSYLRDPAAAGAVLPALARVWPELLASIALGLRQAPPAGGAAGGAGGGAAGTLGGASGPLAYRAVGPGELTAMIRVLELACLLAAHARQSSLGAGVLPALVAQLPAAPPGLACAALDALLALQLRHPAAFVAFSDLGGVQQVCTLLRDHSTPEPVRSRAVQFLNLLLVQLVPELLPRDALPPPSPAPASPAPLLGPPSPPPGGRHSPPPAASPEAAAAVLAALAGAKAAVADSLGREVLAMLQRRILLGDASAEAKLGQLSAALTLFIESEGA</sequence>
<dbReference type="Proteomes" id="UP000239649">
    <property type="component" value="Unassembled WGS sequence"/>
</dbReference>
<accession>A0A2P6VGV7</accession>